<evidence type="ECO:0000256" key="4">
    <source>
        <dbReference type="ARBA" id="ARBA00010031"/>
    </source>
</evidence>
<sequence length="478" mass="53183">MRSVWSLVFFVLFWGPCRAVVNTTTALSLLASMPQCGSACLLTAIAASPCSATDLECSCSNATLTAIVEECVTTSCGIRQQLTSKNTTATLCSHPIRDRTHLVSYSGIIGLAFAIFAYVLRISGKIQSPCSGGIRWTSTLWWDDFMMTVAMLLIIPVSATSVVLAQAGLGRDIWTLPFENITKILKIYYFDEDLYLSALPAVKISMLLTYLRVFQSTRFKQVVYVVITLNFGYCIAFVLVSVFQCTPVSLAWTRWDGEYGEGHCSNINAQGWTSALFNVILDILTLSLPLPLLWKFQLNKRKKFLVMLMFSLGFFVTLVSILRLQVLIEFGNSKNITWDYTAVGYWSTIELHTAVIAASLPAIRNLIRRYLPRLMGSTAEESRGITSTGLSGTTAINSGIIKTATQIQVRPRESDEENFIPLQDVGGHDRRQHSRNFSMPHHGTSAPRAPSPVRTPFGDSDDHIMPPQVRDSHEFFQR</sequence>
<feature type="compositionally biased region" description="Basic and acidic residues" evidence="15">
    <location>
        <begin position="460"/>
        <end position="478"/>
    </location>
</feature>
<evidence type="ECO:0000256" key="11">
    <source>
        <dbReference type="ARBA" id="ARBA00023157"/>
    </source>
</evidence>
<feature type="transmembrane region" description="Helical" evidence="16">
    <location>
        <begin position="304"/>
        <end position="324"/>
    </location>
</feature>
<keyword evidence="11 14" id="KW-1015">Disulfide bond</keyword>
<keyword evidence="9 16" id="KW-1133">Transmembrane helix</keyword>
<dbReference type="GO" id="GO:0005576">
    <property type="term" value="C:extracellular region"/>
    <property type="evidence" value="ECO:0007669"/>
    <property type="project" value="UniProtKB-SubCell"/>
</dbReference>
<evidence type="ECO:0000256" key="10">
    <source>
        <dbReference type="ARBA" id="ARBA00023136"/>
    </source>
</evidence>
<feature type="transmembrane region" description="Helical" evidence="16">
    <location>
        <begin position="194"/>
        <end position="211"/>
    </location>
</feature>
<feature type="disulfide bond" evidence="14">
    <location>
        <begin position="40"/>
        <end position="71"/>
    </location>
</feature>
<evidence type="ECO:0000256" key="12">
    <source>
        <dbReference type="ARBA" id="ARBA00023288"/>
    </source>
</evidence>
<feature type="disulfide bond" evidence="14">
    <location>
        <begin position="59"/>
        <end position="92"/>
    </location>
</feature>
<dbReference type="Pfam" id="PF20684">
    <property type="entry name" value="Fung_rhodopsin"/>
    <property type="match status" value="1"/>
</dbReference>
<evidence type="ECO:0000313" key="20">
    <source>
        <dbReference type="Proteomes" id="UP000016933"/>
    </source>
</evidence>
<evidence type="ECO:0000256" key="16">
    <source>
        <dbReference type="SAM" id="Phobius"/>
    </source>
</evidence>
<dbReference type="EMBL" id="KB446539">
    <property type="protein sequence ID" value="EME43990.1"/>
    <property type="molecule type" value="Genomic_DNA"/>
</dbReference>
<feature type="chain" id="PRO_5004108916" description="CFEM domain-containing protein" evidence="17">
    <location>
        <begin position="20"/>
        <end position="478"/>
    </location>
</feature>
<feature type="transmembrane region" description="Helical" evidence="16">
    <location>
        <begin position="103"/>
        <end position="124"/>
    </location>
</feature>
<comment type="similarity">
    <text evidence="4">Belongs to the RBT5 family.</text>
</comment>
<feature type="disulfide bond" evidence="14">
    <location>
        <begin position="50"/>
        <end position="57"/>
    </location>
</feature>
<evidence type="ECO:0000313" key="19">
    <source>
        <dbReference type="EMBL" id="EME43990.1"/>
    </source>
</evidence>
<feature type="transmembrane region" description="Helical" evidence="16">
    <location>
        <begin position="272"/>
        <end position="292"/>
    </location>
</feature>
<dbReference type="STRING" id="675120.N1PNM6"/>
<proteinExistence type="inferred from homology"/>
<evidence type="ECO:0000256" key="13">
    <source>
        <dbReference type="ARBA" id="ARBA00038359"/>
    </source>
</evidence>
<dbReference type="eggNOG" id="ENOG502SM6F">
    <property type="taxonomic scope" value="Eukaryota"/>
</dbReference>
<dbReference type="Pfam" id="PF05730">
    <property type="entry name" value="CFEM"/>
    <property type="match status" value="1"/>
</dbReference>
<feature type="signal peptide" evidence="17">
    <location>
        <begin position="1"/>
        <end position="19"/>
    </location>
</feature>
<dbReference type="OrthoDB" id="2496787at2759"/>
<keyword evidence="6" id="KW-0336">GPI-anchor</keyword>
<evidence type="ECO:0000256" key="17">
    <source>
        <dbReference type="SAM" id="SignalP"/>
    </source>
</evidence>
<evidence type="ECO:0000256" key="8">
    <source>
        <dbReference type="ARBA" id="ARBA00022729"/>
    </source>
</evidence>
<feature type="transmembrane region" description="Helical" evidence="16">
    <location>
        <begin position="145"/>
        <end position="169"/>
    </location>
</feature>
<evidence type="ECO:0000256" key="9">
    <source>
        <dbReference type="ARBA" id="ARBA00022989"/>
    </source>
</evidence>
<dbReference type="InterPro" id="IPR049326">
    <property type="entry name" value="Rhodopsin_dom_fungi"/>
</dbReference>
<dbReference type="InterPro" id="IPR052337">
    <property type="entry name" value="SAT4-like"/>
</dbReference>
<evidence type="ECO:0000256" key="14">
    <source>
        <dbReference type="PROSITE-ProRule" id="PRU01356"/>
    </source>
</evidence>
<dbReference type="HOGENOM" id="CLU_028200_6_3_1"/>
<feature type="domain" description="CFEM" evidence="18">
    <location>
        <begin position="8"/>
        <end position="119"/>
    </location>
</feature>
<evidence type="ECO:0000259" key="18">
    <source>
        <dbReference type="PROSITE" id="PS52012"/>
    </source>
</evidence>
<feature type="transmembrane region" description="Helical" evidence="16">
    <location>
        <begin position="344"/>
        <end position="363"/>
    </location>
</feature>
<dbReference type="PANTHER" id="PTHR33048:SF160">
    <property type="entry name" value="SAT4 FAMILY MEMBRANE PROTEIN"/>
    <property type="match status" value="1"/>
</dbReference>
<feature type="binding site" description="axial binding residue" evidence="14">
    <location>
        <position position="54"/>
    </location>
    <ligand>
        <name>heme</name>
        <dbReference type="ChEBI" id="CHEBI:30413"/>
    </ligand>
    <ligandPart>
        <name>Fe</name>
        <dbReference type="ChEBI" id="CHEBI:18248"/>
    </ligandPart>
</feature>
<dbReference type="InterPro" id="IPR008427">
    <property type="entry name" value="Extracellular_membr_CFEM_dom"/>
</dbReference>
<dbReference type="Proteomes" id="UP000016933">
    <property type="component" value="Unassembled WGS sequence"/>
</dbReference>
<gene>
    <name evidence="19" type="ORF">DOTSEDRAFT_71707</name>
</gene>
<feature type="disulfide bond" evidence="14">
    <location>
        <begin position="36"/>
        <end position="76"/>
    </location>
</feature>
<dbReference type="AlphaFoldDB" id="N1PNM6"/>
<dbReference type="OMA" id="DYVEMGY"/>
<comment type="subcellular location">
    <subcellularLocation>
        <location evidence="2">Membrane</location>
        <topology evidence="2">Lipid-anchor</topology>
        <topology evidence="2">GPI-anchor</topology>
    </subcellularLocation>
    <subcellularLocation>
        <location evidence="1">Membrane</location>
        <topology evidence="1">Multi-pass membrane protein</topology>
    </subcellularLocation>
    <subcellularLocation>
        <location evidence="3">Secreted</location>
    </subcellularLocation>
</comment>
<dbReference type="PANTHER" id="PTHR33048">
    <property type="entry name" value="PTH11-LIKE INTEGRAL MEMBRANE PROTEIN (AFU_ORTHOLOGUE AFUA_5G11245)"/>
    <property type="match status" value="1"/>
</dbReference>
<keyword evidence="20" id="KW-1185">Reference proteome</keyword>
<organism evidence="19 20">
    <name type="scientific">Dothistroma septosporum (strain NZE10 / CBS 128990)</name>
    <name type="common">Red band needle blight fungus</name>
    <name type="synonym">Mycosphaerella pini</name>
    <dbReference type="NCBI Taxonomy" id="675120"/>
    <lineage>
        <taxon>Eukaryota</taxon>
        <taxon>Fungi</taxon>
        <taxon>Dikarya</taxon>
        <taxon>Ascomycota</taxon>
        <taxon>Pezizomycotina</taxon>
        <taxon>Dothideomycetes</taxon>
        <taxon>Dothideomycetidae</taxon>
        <taxon>Mycosphaerellales</taxon>
        <taxon>Mycosphaerellaceae</taxon>
        <taxon>Dothistroma</taxon>
    </lineage>
</organism>
<keyword evidence="14" id="KW-0479">Metal-binding</keyword>
<keyword evidence="7 16" id="KW-0812">Transmembrane</keyword>
<evidence type="ECO:0000256" key="1">
    <source>
        <dbReference type="ARBA" id="ARBA00004141"/>
    </source>
</evidence>
<evidence type="ECO:0000256" key="2">
    <source>
        <dbReference type="ARBA" id="ARBA00004589"/>
    </source>
</evidence>
<keyword evidence="12" id="KW-0449">Lipoprotein</keyword>
<dbReference type="GO" id="GO:0098552">
    <property type="term" value="C:side of membrane"/>
    <property type="evidence" value="ECO:0007669"/>
    <property type="project" value="UniProtKB-KW"/>
</dbReference>
<dbReference type="PROSITE" id="PS52012">
    <property type="entry name" value="CFEM"/>
    <property type="match status" value="1"/>
</dbReference>
<comment type="similarity">
    <text evidence="13">Belongs to the SAT4 family.</text>
</comment>
<feature type="transmembrane region" description="Helical" evidence="16">
    <location>
        <begin position="223"/>
        <end position="252"/>
    </location>
</feature>
<evidence type="ECO:0000256" key="3">
    <source>
        <dbReference type="ARBA" id="ARBA00004613"/>
    </source>
</evidence>
<protein>
    <recommendedName>
        <fullName evidence="18">CFEM domain-containing protein</fullName>
    </recommendedName>
</protein>
<evidence type="ECO:0000256" key="7">
    <source>
        <dbReference type="ARBA" id="ARBA00022692"/>
    </source>
</evidence>
<keyword evidence="14" id="KW-0349">Heme</keyword>
<reference evidence="20" key="1">
    <citation type="journal article" date="2012" name="PLoS Genet.">
        <title>The genomes of the fungal plant pathogens Cladosporium fulvum and Dothistroma septosporum reveal adaptation to different hosts and lifestyles but also signatures of common ancestry.</title>
        <authorList>
            <person name="de Wit P.J.G.M."/>
            <person name="van der Burgt A."/>
            <person name="Oekmen B."/>
            <person name="Stergiopoulos I."/>
            <person name="Abd-Elsalam K.A."/>
            <person name="Aerts A.L."/>
            <person name="Bahkali A.H."/>
            <person name="Beenen H.G."/>
            <person name="Chettri P."/>
            <person name="Cox M.P."/>
            <person name="Datema E."/>
            <person name="de Vries R.P."/>
            <person name="Dhillon B."/>
            <person name="Ganley A.R."/>
            <person name="Griffiths S.A."/>
            <person name="Guo Y."/>
            <person name="Hamelin R.C."/>
            <person name="Henrissat B."/>
            <person name="Kabir M.S."/>
            <person name="Jashni M.K."/>
            <person name="Kema G."/>
            <person name="Klaubauf S."/>
            <person name="Lapidus A."/>
            <person name="Levasseur A."/>
            <person name="Lindquist E."/>
            <person name="Mehrabi R."/>
            <person name="Ohm R.A."/>
            <person name="Owen T.J."/>
            <person name="Salamov A."/>
            <person name="Schwelm A."/>
            <person name="Schijlen E."/>
            <person name="Sun H."/>
            <person name="van den Burg H.A."/>
            <person name="van Ham R.C.H.J."/>
            <person name="Zhang S."/>
            <person name="Goodwin S.B."/>
            <person name="Grigoriev I.V."/>
            <person name="Collemare J."/>
            <person name="Bradshaw R.E."/>
        </authorList>
    </citation>
    <scope>NUCLEOTIDE SEQUENCE [LARGE SCALE GENOMIC DNA]</scope>
    <source>
        <strain evidence="20">NZE10 / CBS 128990</strain>
    </source>
</reference>
<evidence type="ECO:0000256" key="15">
    <source>
        <dbReference type="SAM" id="MobiDB-lite"/>
    </source>
</evidence>
<keyword evidence="10 16" id="KW-0472">Membrane</keyword>
<reference evidence="19 20" key="2">
    <citation type="journal article" date="2012" name="PLoS Pathog.">
        <title>Diverse lifestyles and strategies of plant pathogenesis encoded in the genomes of eighteen Dothideomycetes fungi.</title>
        <authorList>
            <person name="Ohm R.A."/>
            <person name="Feau N."/>
            <person name="Henrissat B."/>
            <person name="Schoch C.L."/>
            <person name="Horwitz B.A."/>
            <person name="Barry K.W."/>
            <person name="Condon B.J."/>
            <person name="Copeland A.C."/>
            <person name="Dhillon B."/>
            <person name="Glaser F."/>
            <person name="Hesse C.N."/>
            <person name="Kosti I."/>
            <person name="LaButti K."/>
            <person name="Lindquist E.A."/>
            <person name="Lucas S."/>
            <person name="Salamov A.A."/>
            <person name="Bradshaw R.E."/>
            <person name="Ciuffetti L."/>
            <person name="Hamelin R.C."/>
            <person name="Kema G.H.J."/>
            <person name="Lawrence C."/>
            <person name="Scott J.A."/>
            <person name="Spatafora J.W."/>
            <person name="Turgeon B.G."/>
            <person name="de Wit P.J.G.M."/>
            <person name="Zhong S."/>
            <person name="Goodwin S.B."/>
            <person name="Grigoriev I.V."/>
        </authorList>
    </citation>
    <scope>NUCLEOTIDE SEQUENCE [LARGE SCALE GENOMIC DNA]</scope>
    <source>
        <strain evidence="20">NZE10 / CBS 128990</strain>
    </source>
</reference>
<accession>N1PNM6</accession>
<feature type="region of interest" description="Disordered" evidence="15">
    <location>
        <begin position="422"/>
        <end position="478"/>
    </location>
</feature>
<evidence type="ECO:0000256" key="6">
    <source>
        <dbReference type="ARBA" id="ARBA00022622"/>
    </source>
</evidence>
<evidence type="ECO:0000256" key="5">
    <source>
        <dbReference type="ARBA" id="ARBA00022525"/>
    </source>
</evidence>
<keyword evidence="5" id="KW-0964">Secreted</keyword>
<keyword evidence="6" id="KW-0325">Glycoprotein</keyword>
<keyword evidence="14" id="KW-0408">Iron</keyword>
<dbReference type="GO" id="GO:0046872">
    <property type="term" value="F:metal ion binding"/>
    <property type="evidence" value="ECO:0007669"/>
    <property type="project" value="UniProtKB-UniRule"/>
</dbReference>
<name>N1PNM6_DOTSN</name>
<keyword evidence="8 17" id="KW-0732">Signal</keyword>